<dbReference type="EMBL" id="LR796574">
    <property type="protein sequence ID" value="CAB4152380.1"/>
    <property type="molecule type" value="Genomic_DNA"/>
</dbReference>
<proteinExistence type="predicted"/>
<gene>
    <name evidence="2" type="ORF">UFOVP612_5</name>
</gene>
<feature type="region of interest" description="Disordered" evidence="1">
    <location>
        <begin position="1"/>
        <end position="21"/>
    </location>
</feature>
<accession>A0A6J5N538</accession>
<sequence length="70" mass="8246">MPLDEDLRRYTAPPDNPPEEPTYLLSQIIRYIESWSPHPYHHDYSIEEIVDLLKEASDNLTNEDYGIDTI</sequence>
<organism evidence="2">
    <name type="scientific">uncultured Caudovirales phage</name>
    <dbReference type="NCBI Taxonomy" id="2100421"/>
    <lineage>
        <taxon>Viruses</taxon>
        <taxon>Duplodnaviria</taxon>
        <taxon>Heunggongvirae</taxon>
        <taxon>Uroviricota</taxon>
        <taxon>Caudoviricetes</taxon>
        <taxon>Peduoviridae</taxon>
        <taxon>Maltschvirus</taxon>
        <taxon>Maltschvirus maltsch</taxon>
    </lineage>
</organism>
<evidence type="ECO:0000313" key="2">
    <source>
        <dbReference type="EMBL" id="CAB4152380.1"/>
    </source>
</evidence>
<protein>
    <submittedName>
        <fullName evidence="2">Uncharacterized protein</fullName>
    </submittedName>
</protein>
<name>A0A6J5N538_9CAUD</name>
<reference evidence="2" key="1">
    <citation type="submission" date="2020-04" db="EMBL/GenBank/DDBJ databases">
        <authorList>
            <person name="Chiriac C."/>
            <person name="Salcher M."/>
            <person name="Ghai R."/>
            <person name="Kavagutti S V."/>
        </authorList>
    </citation>
    <scope>NUCLEOTIDE SEQUENCE</scope>
</reference>
<evidence type="ECO:0000256" key="1">
    <source>
        <dbReference type="SAM" id="MobiDB-lite"/>
    </source>
</evidence>